<dbReference type="InterPro" id="IPR001173">
    <property type="entry name" value="Glyco_trans_2-like"/>
</dbReference>
<dbReference type="RefSeq" id="WP_091109051.1">
    <property type="nucleotide sequence ID" value="NZ_FOWQ01000003.1"/>
</dbReference>
<evidence type="ECO:0000313" key="5">
    <source>
        <dbReference type="Proteomes" id="UP000198857"/>
    </source>
</evidence>
<dbReference type="EMBL" id="FOWQ01000003">
    <property type="protein sequence ID" value="SFP13182.1"/>
    <property type="molecule type" value="Genomic_DNA"/>
</dbReference>
<dbReference type="GO" id="GO:0016740">
    <property type="term" value="F:transferase activity"/>
    <property type="evidence" value="ECO:0007669"/>
    <property type="project" value="UniProtKB-KW"/>
</dbReference>
<proteinExistence type="inferred from homology"/>
<dbReference type="AlphaFoldDB" id="A0A1I5MUC9"/>
<dbReference type="Proteomes" id="UP000198857">
    <property type="component" value="Unassembled WGS sequence"/>
</dbReference>
<evidence type="ECO:0000256" key="2">
    <source>
        <dbReference type="SAM" id="MobiDB-lite"/>
    </source>
</evidence>
<accession>A0A1I5MUC9</accession>
<dbReference type="InterPro" id="IPR050256">
    <property type="entry name" value="Glycosyltransferase_2"/>
</dbReference>
<dbReference type="CDD" id="cd04179">
    <property type="entry name" value="DPM_DPG-synthase_like"/>
    <property type="match status" value="1"/>
</dbReference>
<dbReference type="InterPro" id="IPR029044">
    <property type="entry name" value="Nucleotide-diphossugar_trans"/>
</dbReference>
<sequence>MTRSLADLRPSVRTIRPKISVVVPTYNEARNLPHVFAELPADLHEVIVVDGHSLDGTVEAARTLRPDVRIVLQNRRGKGNAMACGFSAVTGDVVVMLDADGSADPHEIPSYVAALVAGADFAKGTRFAEGGGTDDITRTRAWGNRCLNRIANLLFGTHYTDLCYGYNAFWTDCLPALELVADGPVGDEKLWGDGFEIETLINTRIAKAGLRITEVPSFERPRIHGESNLNTWRDGGRVLWALLVERVNGKSVNGRGRGPGRRGVRGRRTDAFRGSAVRLGDPVVDLPAPRTPADDATVVRPGVTEARTA</sequence>
<gene>
    <name evidence="4" type="ORF">SAMN05660464_2156</name>
</gene>
<evidence type="ECO:0000313" key="4">
    <source>
        <dbReference type="EMBL" id="SFP13182.1"/>
    </source>
</evidence>
<comment type="similarity">
    <text evidence="1">Belongs to the glycosyltransferase 2 family.</text>
</comment>
<dbReference type="SUPFAM" id="SSF53448">
    <property type="entry name" value="Nucleotide-diphospho-sugar transferases"/>
    <property type="match status" value="1"/>
</dbReference>
<feature type="region of interest" description="Disordered" evidence="2">
    <location>
        <begin position="252"/>
        <end position="271"/>
    </location>
</feature>
<keyword evidence="4" id="KW-0808">Transferase</keyword>
<keyword evidence="5" id="KW-1185">Reference proteome</keyword>
<dbReference type="PANTHER" id="PTHR48090">
    <property type="entry name" value="UNDECAPRENYL-PHOSPHATE 4-DEOXY-4-FORMAMIDO-L-ARABINOSE TRANSFERASE-RELATED"/>
    <property type="match status" value="1"/>
</dbReference>
<organism evidence="4 5">
    <name type="scientific">Geodermatophilus dictyosporus</name>
    <dbReference type="NCBI Taxonomy" id="1523247"/>
    <lineage>
        <taxon>Bacteria</taxon>
        <taxon>Bacillati</taxon>
        <taxon>Actinomycetota</taxon>
        <taxon>Actinomycetes</taxon>
        <taxon>Geodermatophilales</taxon>
        <taxon>Geodermatophilaceae</taxon>
        <taxon>Geodermatophilus</taxon>
    </lineage>
</organism>
<evidence type="ECO:0000259" key="3">
    <source>
        <dbReference type="Pfam" id="PF00535"/>
    </source>
</evidence>
<dbReference type="OrthoDB" id="3177103at2"/>
<feature type="domain" description="Glycosyltransferase 2-like" evidence="3">
    <location>
        <begin position="20"/>
        <end position="169"/>
    </location>
</feature>
<evidence type="ECO:0000256" key="1">
    <source>
        <dbReference type="ARBA" id="ARBA00006739"/>
    </source>
</evidence>
<dbReference type="Pfam" id="PF00535">
    <property type="entry name" value="Glycos_transf_2"/>
    <property type="match status" value="1"/>
</dbReference>
<dbReference type="PANTHER" id="PTHR48090:SF7">
    <property type="entry name" value="RFBJ PROTEIN"/>
    <property type="match status" value="1"/>
</dbReference>
<protein>
    <submittedName>
        <fullName evidence="4">Glycosyltransferase involved in cell wall bisynthesis</fullName>
    </submittedName>
</protein>
<dbReference type="STRING" id="1523247.SAMN05660464_2156"/>
<dbReference type="Gene3D" id="3.90.550.10">
    <property type="entry name" value="Spore Coat Polysaccharide Biosynthesis Protein SpsA, Chain A"/>
    <property type="match status" value="1"/>
</dbReference>
<name>A0A1I5MUC9_9ACTN</name>
<reference evidence="5" key="1">
    <citation type="submission" date="2016-10" db="EMBL/GenBank/DDBJ databases">
        <authorList>
            <person name="Varghese N."/>
            <person name="Submissions S."/>
        </authorList>
    </citation>
    <scope>NUCLEOTIDE SEQUENCE [LARGE SCALE GENOMIC DNA]</scope>
    <source>
        <strain evidence="5">DSM 44208</strain>
    </source>
</reference>